<protein>
    <recommendedName>
        <fullName evidence="7">Chitin-binding type-2 domain-containing protein</fullName>
    </recommendedName>
</protein>
<feature type="chain" id="PRO_5031476252" description="Chitin-binding type-2 domain-containing protein" evidence="6">
    <location>
        <begin position="21"/>
        <end position="222"/>
    </location>
</feature>
<keyword evidence="9" id="KW-1185">Reference proteome</keyword>
<dbReference type="AlphaFoldDB" id="A0A7R8UHH2"/>
<dbReference type="InterPro" id="IPR036508">
    <property type="entry name" value="Chitin-bd_dom_sf"/>
</dbReference>
<dbReference type="GO" id="GO:0008061">
    <property type="term" value="F:chitin binding"/>
    <property type="evidence" value="ECO:0007669"/>
    <property type="project" value="UniProtKB-KW"/>
</dbReference>
<gene>
    <name evidence="8" type="ORF">HERILL_LOCUS3836</name>
</gene>
<evidence type="ECO:0000256" key="3">
    <source>
        <dbReference type="ARBA" id="ARBA00022737"/>
    </source>
</evidence>
<reference evidence="8 9" key="1">
    <citation type="submission" date="2020-11" db="EMBL/GenBank/DDBJ databases">
        <authorList>
            <person name="Wallbank WR R."/>
            <person name="Pardo Diaz C."/>
            <person name="Kozak K."/>
            <person name="Martin S."/>
            <person name="Jiggins C."/>
            <person name="Moest M."/>
            <person name="Warren A I."/>
            <person name="Generalovic N T."/>
            <person name="Byers J.R.P. K."/>
            <person name="Montejo-Kovacevich G."/>
            <person name="Yen C E."/>
        </authorList>
    </citation>
    <scope>NUCLEOTIDE SEQUENCE [LARGE SCALE GENOMIC DNA]</scope>
</reference>
<sequence>METVILFLLAITIFVSTGHADANCGNLLPGQSIYLDVDCKTFLICVDGQLLPMKCRTPLLYDAAAGVCIRNAPTVAPSIPTAGTIGPTSQTAATPAIPTAETVNPTALPTVTPSIPTAKTIGPISTSSPGIPTAKTITPGIGTTIAPPIPSAGTAGPIVPSTPGSIQPSDSPCKGMPSGLYLNNPRSNTEFFVCYEGNALVTQCPLGTVFVFEAQMCEKVNC</sequence>
<evidence type="ECO:0000256" key="4">
    <source>
        <dbReference type="ARBA" id="ARBA00023157"/>
    </source>
</evidence>
<dbReference type="Gene3D" id="3.20.20.80">
    <property type="entry name" value="Glycosidases"/>
    <property type="match status" value="1"/>
</dbReference>
<dbReference type="PANTHER" id="PTHR23301:SF0">
    <property type="entry name" value="CHITIN-BINDING TYPE-2 DOMAIN-CONTAINING PROTEIN-RELATED"/>
    <property type="match status" value="1"/>
</dbReference>
<evidence type="ECO:0000259" key="7">
    <source>
        <dbReference type="PROSITE" id="PS50940"/>
    </source>
</evidence>
<evidence type="ECO:0000256" key="5">
    <source>
        <dbReference type="ARBA" id="ARBA00023180"/>
    </source>
</evidence>
<dbReference type="Proteomes" id="UP000594454">
    <property type="component" value="Chromosome 2"/>
</dbReference>
<keyword evidence="3" id="KW-0677">Repeat</keyword>
<name>A0A7R8UHH2_HERIL</name>
<dbReference type="Pfam" id="PF01607">
    <property type="entry name" value="CBM_14"/>
    <property type="match status" value="2"/>
</dbReference>
<dbReference type="SUPFAM" id="SSF57625">
    <property type="entry name" value="Invertebrate chitin-binding proteins"/>
    <property type="match status" value="2"/>
</dbReference>
<dbReference type="EMBL" id="LR899010">
    <property type="protein sequence ID" value="CAD7080693.1"/>
    <property type="molecule type" value="Genomic_DNA"/>
</dbReference>
<feature type="signal peptide" evidence="6">
    <location>
        <begin position="1"/>
        <end position="20"/>
    </location>
</feature>
<evidence type="ECO:0000313" key="8">
    <source>
        <dbReference type="EMBL" id="CAD7080693.1"/>
    </source>
</evidence>
<dbReference type="InterPro" id="IPR002557">
    <property type="entry name" value="Chitin-bd_dom"/>
</dbReference>
<evidence type="ECO:0000313" key="9">
    <source>
        <dbReference type="Proteomes" id="UP000594454"/>
    </source>
</evidence>
<dbReference type="PANTHER" id="PTHR23301">
    <property type="entry name" value="CHITIN BINDING PERITROPHIN-A"/>
    <property type="match status" value="1"/>
</dbReference>
<keyword evidence="4" id="KW-1015">Disulfide bond</keyword>
<feature type="domain" description="Chitin-binding type-2" evidence="7">
    <location>
        <begin position="21"/>
        <end position="68"/>
    </location>
</feature>
<dbReference type="PROSITE" id="PS50940">
    <property type="entry name" value="CHIT_BIND_II"/>
    <property type="match status" value="2"/>
</dbReference>
<organism evidence="8 9">
    <name type="scientific">Hermetia illucens</name>
    <name type="common">Black soldier fly</name>
    <dbReference type="NCBI Taxonomy" id="343691"/>
    <lineage>
        <taxon>Eukaryota</taxon>
        <taxon>Metazoa</taxon>
        <taxon>Ecdysozoa</taxon>
        <taxon>Arthropoda</taxon>
        <taxon>Hexapoda</taxon>
        <taxon>Insecta</taxon>
        <taxon>Pterygota</taxon>
        <taxon>Neoptera</taxon>
        <taxon>Endopterygota</taxon>
        <taxon>Diptera</taxon>
        <taxon>Brachycera</taxon>
        <taxon>Stratiomyomorpha</taxon>
        <taxon>Stratiomyidae</taxon>
        <taxon>Hermetiinae</taxon>
        <taxon>Hermetia</taxon>
    </lineage>
</organism>
<evidence type="ECO:0000256" key="6">
    <source>
        <dbReference type="SAM" id="SignalP"/>
    </source>
</evidence>
<keyword evidence="1" id="KW-0147">Chitin-binding</keyword>
<keyword evidence="5" id="KW-0325">Glycoprotein</keyword>
<accession>A0A7R8UHH2</accession>
<dbReference type="GO" id="GO:0005576">
    <property type="term" value="C:extracellular region"/>
    <property type="evidence" value="ECO:0007669"/>
    <property type="project" value="InterPro"/>
</dbReference>
<evidence type="ECO:0000256" key="1">
    <source>
        <dbReference type="ARBA" id="ARBA00022669"/>
    </source>
</evidence>
<proteinExistence type="predicted"/>
<dbReference type="SMART" id="SM00494">
    <property type="entry name" value="ChtBD2"/>
    <property type="match status" value="2"/>
</dbReference>
<feature type="domain" description="Chitin-binding type-2" evidence="7">
    <location>
        <begin position="170"/>
        <end position="217"/>
    </location>
</feature>
<dbReference type="InterPro" id="IPR051940">
    <property type="entry name" value="Chitin_bind-dev_reg"/>
</dbReference>
<dbReference type="InParanoid" id="A0A7R8UHH2"/>
<dbReference type="OrthoDB" id="6020543at2759"/>
<keyword evidence="2 6" id="KW-0732">Signal</keyword>
<evidence type="ECO:0000256" key="2">
    <source>
        <dbReference type="ARBA" id="ARBA00022729"/>
    </source>
</evidence>